<dbReference type="AlphaFoldDB" id="A0A6G1J517"/>
<name>A0A6G1J517_9PLEO</name>
<organism evidence="1 2">
    <name type="scientific">Lentithecium fluviatile CBS 122367</name>
    <dbReference type="NCBI Taxonomy" id="1168545"/>
    <lineage>
        <taxon>Eukaryota</taxon>
        <taxon>Fungi</taxon>
        <taxon>Dikarya</taxon>
        <taxon>Ascomycota</taxon>
        <taxon>Pezizomycotina</taxon>
        <taxon>Dothideomycetes</taxon>
        <taxon>Pleosporomycetidae</taxon>
        <taxon>Pleosporales</taxon>
        <taxon>Massarineae</taxon>
        <taxon>Lentitheciaceae</taxon>
        <taxon>Lentithecium</taxon>
    </lineage>
</organism>
<sequence>MPARPVKRLPSCFSHAIISLQTRCRFYATNVLAGDALGPIEHNGQKHQSLRVLKDGGKLPLPPVLDPVVLSERQRWQQPKQQPNVAEFTPFQKKLWQNPYAHTLASPLRECRATFTLLPTPLLTTLHPRPHPTTAAPWLLPVSLTTTQKHLGPPYRFLSHAYITAHLTKKRVWERGLYPRLVEKLGKGAVEKMVWREDMPALVLELLRKKVAGKLGWYFARSGALVPCSSPRREDLEGLEDVSCVLYLGSLRTRADDLQAEVAEMTAEGEKWVSYFTKGFAKYVDPHKAPGVTHSPPHWFVEPVAPRLQPRVRFPPLEFKTTLWRGRKVPVYSLPDMLSEEMTRELIRGSKHQNERCLVMKMGEHNVAPQILLMQLQAYLAEPGP</sequence>
<proteinExistence type="predicted"/>
<evidence type="ECO:0000313" key="2">
    <source>
        <dbReference type="Proteomes" id="UP000799291"/>
    </source>
</evidence>
<protein>
    <submittedName>
        <fullName evidence="1">Uncharacterized protein</fullName>
    </submittedName>
</protein>
<dbReference type="Proteomes" id="UP000799291">
    <property type="component" value="Unassembled WGS sequence"/>
</dbReference>
<reference evidence="1" key="1">
    <citation type="journal article" date="2020" name="Stud. Mycol.">
        <title>101 Dothideomycetes genomes: a test case for predicting lifestyles and emergence of pathogens.</title>
        <authorList>
            <person name="Haridas S."/>
            <person name="Albert R."/>
            <person name="Binder M."/>
            <person name="Bloem J."/>
            <person name="Labutti K."/>
            <person name="Salamov A."/>
            <person name="Andreopoulos B."/>
            <person name="Baker S."/>
            <person name="Barry K."/>
            <person name="Bills G."/>
            <person name="Bluhm B."/>
            <person name="Cannon C."/>
            <person name="Castanera R."/>
            <person name="Culley D."/>
            <person name="Daum C."/>
            <person name="Ezra D."/>
            <person name="Gonzalez J."/>
            <person name="Henrissat B."/>
            <person name="Kuo A."/>
            <person name="Liang C."/>
            <person name="Lipzen A."/>
            <person name="Lutzoni F."/>
            <person name="Magnuson J."/>
            <person name="Mondo S."/>
            <person name="Nolan M."/>
            <person name="Ohm R."/>
            <person name="Pangilinan J."/>
            <person name="Park H.-J."/>
            <person name="Ramirez L."/>
            <person name="Alfaro M."/>
            <person name="Sun H."/>
            <person name="Tritt A."/>
            <person name="Yoshinaga Y."/>
            <person name="Zwiers L.-H."/>
            <person name="Turgeon B."/>
            <person name="Goodwin S."/>
            <person name="Spatafora J."/>
            <person name="Crous P."/>
            <person name="Grigoriev I."/>
        </authorList>
    </citation>
    <scope>NUCLEOTIDE SEQUENCE</scope>
    <source>
        <strain evidence="1">CBS 122367</strain>
    </source>
</reference>
<keyword evidence="2" id="KW-1185">Reference proteome</keyword>
<accession>A0A6G1J517</accession>
<evidence type="ECO:0000313" key="1">
    <source>
        <dbReference type="EMBL" id="KAF2685617.1"/>
    </source>
</evidence>
<dbReference type="OrthoDB" id="3363286at2759"/>
<dbReference type="EMBL" id="MU005578">
    <property type="protein sequence ID" value="KAF2685617.1"/>
    <property type="molecule type" value="Genomic_DNA"/>
</dbReference>
<gene>
    <name evidence="1" type="ORF">K458DRAFT_300451</name>
</gene>